<evidence type="ECO:0000313" key="3">
    <source>
        <dbReference type="Proteomes" id="UP000018209"/>
    </source>
</evidence>
<sequence>MTGIISISRRRAVRPLRSGRIHCRYENASGQNSHCHPRPKEKTAPPASRKSRISPQD</sequence>
<comment type="caution">
    <text evidence="2">The sequence shown here is derived from an EMBL/GenBank/DDBJ whole genome shotgun (WGS) entry which is preliminary data.</text>
</comment>
<organism evidence="2 3">
    <name type="scientific">Gluconobacter thailandicus NBRC 3257</name>
    <dbReference type="NCBI Taxonomy" id="1381097"/>
    <lineage>
        <taxon>Bacteria</taxon>
        <taxon>Pseudomonadati</taxon>
        <taxon>Pseudomonadota</taxon>
        <taxon>Alphaproteobacteria</taxon>
        <taxon>Acetobacterales</taxon>
        <taxon>Acetobacteraceae</taxon>
        <taxon>Gluconobacter</taxon>
    </lineage>
</organism>
<accession>A0ABQ0IZI1</accession>
<evidence type="ECO:0000256" key="1">
    <source>
        <dbReference type="SAM" id="MobiDB-lite"/>
    </source>
</evidence>
<name>A0ABQ0IZI1_GLUTH</name>
<proteinExistence type="predicted"/>
<evidence type="ECO:0008006" key="4">
    <source>
        <dbReference type="Google" id="ProtNLM"/>
    </source>
</evidence>
<dbReference type="Proteomes" id="UP000018209">
    <property type="component" value="Unassembled WGS sequence"/>
</dbReference>
<evidence type="ECO:0000313" key="2">
    <source>
        <dbReference type="EMBL" id="GAD27606.1"/>
    </source>
</evidence>
<protein>
    <recommendedName>
        <fullName evidence="4">Transposase</fullName>
    </recommendedName>
</protein>
<reference evidence="2 3" key="1">
    <citation type="submission" date="2013-08" db="EMBL/GenBank/DDBJ databases">
        <title>Gluconobacter thailandicus NBRC 3257 whole genome sequence.</title>
        <authorList>
            <person name="Matsutani M."/>
            <person name="Yakushi T."/>
            <person name="Matsushita K."/>
        </authorList>
    </citation>
    <scope>NUCLEOTIDE SEQUENCE [LARGE SCALE GENOMIC DNA]</scope>
    <source>
        <strain evidence="2 3">NBRC 3257</strain>
    </source>
</reference>
<feature type="region of interest" description="Disordered" evidence="1">
    <location>
        <begin position="23"/>
        <end position="57"/>
    </location>
</feature>
<gene>
    <name evidence="2" type="ORF">NBRC3257_2605</name>
</gene>
<dbReference type="EMBL" id="BASM01000032">
    <property type="protein sequence ID" value="GAD27606.1"/>
    <property type="molecule type" value="Genomic_DNA"/>
</dbReference>
<keyword evidence="3" id="KW-1185">Reference proteome</keyword>